<feature type="domain" description="Protein arginine N-methyltransferase" evidence="9">
    <location>
        <begin position="199"/>
        <end position="362"/>
    </location>
</feature>
<dbReference type="FunFam" id="3.40.50.150:FF:000116">
    <property type="entry name" value="probable protein arginine N-methyltransferase 1"/>
    <property type="match status" value="1"/>
</dbReference>
<comment type="subcellular location">
    <subcellularLocation>
        <location evidence="1">Nucleus</location>
    </subcellularLocation>
</comment>
<reference evidence="10 11" key="1">
    <citation type="journal article" date="2014" name="Mol. Plant">
        <title>Chromosome Scale Genome Assembly and Transcriptome Profiling of Nannochloropsis gaditana in Nitrogen Depletion.</title>
        <authorList>
            <person name="Corteggiani Carpinelli E."/>
            <person name="Telatin A."/>
            <person name="Vitulo N."/>
            <person name="Forcato C."/>
            <person name="D'Angelo M."/>
            <person name="Schiavon R."/>
            <person name="Vezzi A."/>
            <person name="Giacometti G.M."/>
            <person name="Morosinotto T."/>
            <person name="Valle G."/>
        </authorList>
    </citation>
    <scope>NUCLEOTIDE SEQUENCE [LARGE SCALE GENOMIC DNA]</scope>
    <source>
        <strain evidence="10 11">B-31</strain>
    </source>
</reference>
<evidence type="ECO:0000256" key="3">
    <source>
        <dbReference type="ARBA" id="ARBA00022679"/>
    </source>
</evidence>
<evidence type="ECO:0000256" key="2">
    <source>
        <dbReference type="ARBA" id="ARBA00022603"/>
    </source>
</evidence>
<dbReference type="GO" id="GO:0005634">
    <property type="term" value="C:nucleus"/>
    <property type="evidence" value="ECO:0007669"/>
    <property type="project" value="UniProtKB-SubCell"/>
</dbReference>
<dbReference type="GO" id="GO:0032259">
    <property type="term" value="P:methylation"/>
    <property type="evidence" value="ECO:0007669"/>
    <property type="project" value="UniProtKB-KW"/>
</dbReference>
<dbReference type="AlphaFoldDB" id="W7TH36"/>
<dbReference type="Pfam" id="PF13649">
    <property type="entry name" value="Methyltransf_25"/>
    <property type="match status" value="1"/>
</dbReference>
<accession>W7TH36</accession>
<keyword evidence="5" id="KW-0539">Nucleus</keyword>
<dbReference type="Gene3D" id="2.70.160.11">
    <property type="entry name" value="Hnrnp arginine n-methyltransferase1"/>
    <property type="match status" value="1"/>
</dbReference>
<dbReference type="CDD" id="cd02440">
    <property type="entry name" value="AdoMet_MTases"/>
    <property type="match status" value="1"/>
</dbReference>
<evidence type="ECO:0000256" key="1">
    <source>
        <dbReference type="ARBA" id="ARBA00004123"/>
    </source>
</evidence>
<evidence type="ECO:0000313" key="10">
    <source>
        <dbReference type="EMBL" id="EWM25412.1"/>
    </source>
</evidence>
<dbReference type="Proteomes" id="UP000019335">
    <property type="component" value="Chromosome 11"/>
</dbReference>
<organism evidence="10 11">
    <name type="scientific">Nannochloropsis gaditana</name>
    <dbReference type="NCBI Taxonomy" id="72520"/>
    <lineage>
        <taxon>Eukaryota</taxon>
        <taxon>Sar</taxon>
        <taxon>Stramenopiles</taxon>
        <taxon>Ochrophyta</taxon>
        <taxon>Eustigmatophyceae</taxon>
        <taxon>Eustigmatales</taxon>
        <taxon>Monodopsidaceae</taxon>
        <taxon>Nannochloropsis</taxon>
    </lineage>
</organism>
<feature type="domain" description="Methyltransferase" evidence="8">
    <location>
        <begin position="97"/>
        <end position="182"/>
    </location>
</feature>
<comment type="caution">
    <text evidence="10">The sequence shown here is derived from an EMBL/GenBank/DDBJ whole genome shotgun (WGS) entry which is preliminary data.</text>
</comment>
<dbReference type="InterPro" id="IPR041698">
    <property type="entry name" value="Methyltransf_25"/>
</dbReference>
<dbReference type="InterPro" id="IPR029063">
    <property type="entry name" value="SAM-dependent_MTases_sf"/>
</dbReference>
<evidence type="ECO:0000256" key="4">
    <source>
        <dbReference type="ARBA" id="ARBA00022691"/>
    </source>
</evidence>
<dbReference type="SUPFAM" id="SSF53335">
    <property type="entry name" value="S-adenosyl-L-methionine-dependent methyltransferases"/>
    <property type="match status" value="1"/>
</dbReference>
<evidence type="ECO:0000259" key="9">
    <source>
        <dbReference type="Pfam" id="PF22528"/>
    </source>
</evidence>
<evidence type="ECO:0000256" key="7">
    <source>
        <dbReference type="SAM" id="MobiDB-lite"/>
    </source>
</evidence>
<evidence type="ECO:0000256" key="6">
    <source>
        <dbReference type="PROSITE-ProRule" id="PRU01015"/>
    </source>
</evidence>
<gene>
    <name evidence="10" type="ORF">Naga_100005g6</name>
</gene>
<sequence length="376" mass="41790">MTRSSVSLIEVGHLAAAVNAGSLANGEVPTKESTTPPSTSHSEDGKMSAVSMTSADYYFDSYSHFGIHEEMLKDEVRTRSYMNAIMRNRHLFEGKVVLDVGCGTGILSMFAAKAGAAKVIGVDCSTILEQAKQIVVANGLEDRITLIRGKIEEIDLPVEKVDIIISEWMGYFLLYESMLDTVLYARDKWLVAGGLILPDKATLHVCAIEDEEYKQEKIDFWDDVYGFDMSAIKNLAILEPLVDVVEAKSVVTHQSVVLELDLLTCSKADLTFSANFSLPARRNDYVHALVAYFDCAFTQLHKPLTFSTGPFAKYTHWKQTVFYLQETLTVCAGEAVTGTISSAPNDRNPRDLDIHIDLNFEGRHCKAHVSQDFRLR</sequence>
<dbReference type="GO" id="GO:0016274">
    <property type="term" value="F:protein-arginine N-methyltransferase activity"/>
    <property type="evidence" value="ECO:0007669"/>
    <property type="project" value="InterPro"/>
</dbReference>
<dbReference type="PANTHER" id="PTHR11006">
    <property type="entry name" value="PROTEIN ARGININE N-METHYLTRANSFERASE"/>
    <property type="match status" value="1"/>
</dbReference>
<protein>
    <submittedName>
        <fullName evidence="10">Protein arginine N-methyltransferase</fullName>
    </submittedName>
</protein>
<dbReference type="OrthoDB" id="7848332at2759"/>
<feature type="region of interest" description="Disordered" evidence="7">
    <location>
        <begin position="25"/>
        <end position="46"/>
    </location>
</feature>
<proteinExistence type="predicted"/>
<keyword evidence="11" id="KW-1185">Reference proteome</keyword>
<evidence type="ECO:0000259" key="8">
    <source>
        <dbReference type="Pfam" id="PF13649"/>
    </source>
</evidence>
<dbReference type="Pfam" id="PF22528">
    <property type="entry name" value="PRMT_C"/>
    <property type="match status" value="1"/>
</dbReference>
<dbReference type="InterPro" id="IPR055135">
    <property type="entry name" value="PRMT_dom"/>
</dbReference>
<keyword evidence="3 6" id="KW-0808">Transferase</keyword>
<evidence type="ECO:0000313" key="11">
    <source>
        <dbReference type="Proteomes" id="UP000019335"/>
    </source>
</evidence>
<keyword evidence="2 6" id="KW-0489">Methyltransferase</keyword>
<dbReference type="Gene3D" id="3.40.50.150">
    <property type="entry name" value="Vaccinia Virus protein VP39"/>
    <property type="match status" value="1"/>
</dbReference>
<keyword evidence="4 6" id="KW-0949">S-adenosyl-L-methionine</keyword>
<dbReference type="EMBL" id="AZIL01000936">
    <property type="protein sequence ID" value="EWM25412.1"/>
    <property type="molecule type" value="Genomic_DNA"/>
</dbReference>
<evidence type="ECO:0000256" key="5">
    <source>
        <dbReference type="ARBA" id="ARBA00023242"/>
    </source>
</evidence>
<dbReference type="GO" id="GO:0042054">
    <property type="term" value="F:histone methyltransferase activity"/>
    <property type="evidence" value="ECO:0007669"/>
    <property type="project" value="TreeGrafter"/>
</dbReference>
<feature type="compositionally biased region" description="Low complexity" evidence="7">
    <location>
        <begin position="27"/>
        <end position="40"/>
    </location>
</feature>
<dbReference type="InterPro" id="IPR025799">
    <property type="entry name" value="Arg_MeTrfase"/>
</dbReference>
<dbReference type="FunFam" id="2.70.160.11:FF:000001">
    <property type="entry name" value="Blast:Protein arginine N-methyltransferase 1"/>
    <property type="match status" value="1"/>
</dbReference>
<dbReference type="PANTHER" id="PTHR11006:SF53">
    <property type="entry name" value="PROTEIN ARGININE N-METHYLTRANSFERASE 3"/>
    <property type="match status" value="1"/>
</dbReference>
<name>W7TH36_9STRA</name>
<dbReference type="PROSITE" id="PS51678">
    <property type="entry name" value="SAM_MT_PRMT"/>
    <property type="match status" value="1"/>
</dbReference>